<dbReference type="GO" id="GO:0005525">
    <property type="term" value="F:GTP binding"/>
    <property type="evidence" value="ECO:0007669"/>
    <property type="project" value="UniProtKB-KW"/>
</dbReference>
<keyword evidence="2" id="KW-0378">Hydrolase</keyword>
<evidence type="ECO:0000256" key="3">
    <source>
        <dbReference type="ARBA" id="ARBA00023134"/>
    </source>
</evidence>
<dbReference type="PANTHER" id="PTHR43087:SF1">
    <property type="entry name" value="LAO_AO TRANSPORT SYSTEM ATPASE"/>
    <property type="match status" value="1"/>
</dbReference>
<sequence length="302" mass="32064">MSAQAELTALIDRHRTGVGWSPLARAITLVENTPPWQLCIRDAPEPVHVIGVTGPPGAGKSTLVARLIESYSDSGRRVAVLAVDPSSATSGGAVLGDRIRMEASMNGRDDVFVRSLATRGAHGAVSMAVRNAVRILEGSGSFDTIIIETAGAGQTEIAVAGLADTVVLVTVPGLGDAVQAIKAGLMEVADLVVVNMADRPGAPETVRHLRFAMQRKLTVMQTVALRGAGVPELTDELNRRWRTLRATGELLVVREDKRLDEVAAVAEQWVRRCAVGGVGRRTGSLRSMVKEVLKEASAQWKA</sequence>
<dbReference type="InterPro" id="IPR027417">
    <property type="entry name" value="P-loop_NTPase"/>
</dbReference>
<comment type="caution">
    <text evidence="6">The sequence shown here is derived from an EMBL/GenBank/DDBJ whole genome shotgun (WGS) entry which is preliminary data.</text>
</comment>
<organism evidence="6 7">
    <name type="scientific">Candidatus Aeolococcus gillhamiae</name>
    <dbReference type="NCBI Taxonomy" id="3127015"/>
    <lineage>
        <taxon>Bacteria</taxon>
        <taxon>Bacillati</taxon>
        <taxon>Candidatus Dormiibacterota</taxon>
        <taxon>Candidatus Dormibacteria</taxon>
        <taxon>Candidatus Aeolococcales</taxon>
        <taxon>Candidatus Aeolococcaceae</taxon>
        <taxon>Candidatus Aeolococcus</taxon>
    </lineage>
</organism>
<dbReference type="InterPro" id="IPR052040">
    <property type="entry name" value="GTPase/Isobutyryl-CoA_mutase"/>
</dbReference>
<keyword evidence="3" id="KW-0342">GTP-binding</keyword>
<evidence type="ECO:0000313" key="7">
    <source>
        <dbReference type="Proteomes" id="UP000606991"/>
    </source>
</evidence>
<feature type="domain" description="AAA+ ATPase" evidence="5">
    <location>
        <begin position="46"/>
        <end position="193"/>
    </location>
</feature>
<dbReference type="Pfam" id="PF03308">
    <property type="entry name" value="MeaB"/>
    <property type="match status" value="1"/>
</dbReference>
<dbReference type="Proteomes" id="UP000606991">
    <property type="component" value="Unassembled WGS sequence"/>
</dbReference>
<evidence type="ECO:0000313" key="6">
    <source>
        <dbReference type="EMBL" id="MBJ7593779.1"/>
    </source>
</evidence>
<dbReference type="PANTHER" id="PTHR43087">
    <property type="entry name" value="LYSINE/ARGININE/ORNITHINE TRANSPORT SYSTEM KINASE"/>
    <property type="match status" value="1"/>
</dbReference>
<dbReference type="EMBL" id="JAEKNS010000037">
    <property type="protein sequence ID" value="MBJ7593779.1"/>
    <property type="molecule type" value="Genomic_DNA"/>
</dbReference>
<evidence type="ECO:0000256" key="2">
    <source>
        <dbReference type="ARBA" id="ARBA00022801"/>
    </source>
</evidence>
<keyword evidence="1" id="KW-0547">Nucleotide-binding</keyword>
<dbReference type="SMART" id="SM00382">
    <property type="entry name" value="AAA"/>
    <property type="match status" value="1"/>
</dbReference>
<name>A0A934N503_9BACT</name>
<gene>
    <name evidence="6" type="ORF">JF886_02780</name>
</gene>
<evidence type="ECO:0000259" key="5">
    <source>
        <dbReference type="SMART" id="SM00382"/>
    </source>
</evidence>
<reference evidence="6 7" key="1">
    <citation type="submission" date="2020-10" db="EMBL/GenBank/DDBJ databases">
        <title>Ca. Dormibacterota MAGs.</title>
        <authorList>
            <person name="Montgomery K."/>
        </authorList>
    </citation>
    <scope>NUCLEOTIDE SEQUENCE [LARGE SCALE GENOMIC DNA]</scope>
    <source>
        <strain evidence="6">SC8812_S17_18</strain>
    </source>
</reference>
<dbReference type="AlphaFoldDB" id="A0A934N503"/>
<accession>A0A934N503</accession>
<dbReference type="Gene3D" id="3.40.50.300">
    <property type="entry name" value="P-loop containing nucleotide triphosphate hydrolases"/>
    <property type="match status" value="1"/>
</dbReference>
<evidence type="ECO:0000256" key="4">
    <source>
        <dbReference type="ARBA" id="ARBA00023186"/>
    </source>
</evidence>
<dbReference type="InterPro" id="IPR003593">
    <property type="entry name" value="AAA+_ATPase"/>
</dbReference>
<evidence type="ECO:0000256" key="1">
    <source>
        <dbReference type="ARBA" id="ARBA00022741"/>
    </source>
</evidence>
<dbReference type="GO" id="GO:0016787">
    <property type="term" value="F:hydrolase activity"/>
    <property type="evidence" value="ECO:0007669"/>
    <property type="project" value="UniProtKB-KW"/>
</dbReference>
<keyword evidence="4" id="KW-0143">Chaperone</keyword>
<proteinExistence type="predicted"/>
<dbReference type="SUPFAM" id="SSF52540">
    <property type="entry name" value="P-loop containing nucleoside triphosphate hydrolases"/>
    <property type="match status" value="1"/>
</dbReference>
<protein>
    <submittedName>
        <fullName evidence="6">ATP/GTP-binding protein</fullName>
    </submittedName>
</protein>